<comment type="pathway">
    <text evidence="1">Mycotoxin biosynthesis.</text>
</comment>
<evidence type="ECO:0000256" key="2">
    <source>
        <dbReference type="ARBA" id="ARBA00035112"/>
    </source>
</evidence>
<protein>
    <recommendedName>
        <fullName evidence="7">Tat pathway signal sequence</fullName>
    </recommendedName>
</protein>
<keyword evidence="4" id="KW-1133">Transmembrane helix</keyword>
<proteinExistence type="inferred from homology"/>
<keyword evidence="4" id="KW-0472">Membrane</keyword>
<comment type="similarity">
    <text evidence="2">Belongs to the ustYa family.</text>
</comment>
<dbReference type="PANTHER" id="PTHR33365">
    <property type="entry name" value="YALI0B05434P"/>
    <property type="match status" value="1"/>
</dbReference>
<keyword evidence="6" id="KW-1185">Reference proteome</keyword>
<dbReference type="PANTHER" id="PTHR33365:SF4">
    <property type="entry name" value="CYCLOCHLOROTINE BIOSYNTHESIS PROTEIN O"/>
    <property type="match status" value="1"/>
</dbReference>
<name>A0A0C9WML6_9AGAR</name>
<dbReference type="AlphaFoldDB" id="A0A0C9WML6"/>
<dbReference type="Proteomes" id="UP000054477">
    <property type="component" value="Unassembled WGS sequence"/>
</dbReference>
<gene>
    <name evidence="5" type="ORF">K443DRAFT_680884</name>
</gene>
<dbReference type="HOGENOM" id="CLU_042941_2_0_1"/>
<organism evidence="5 6">
    <name type="scientific">Laccaria amethystina LaAM-08-1</name>
    <dbReference type="NCBI Taxonomy" id="1095629"/>
    <lineage>
        <taxon>Eukaryota</taxon>
        <taxon>Fungi</taxon>
        <taxon>Dikarya</taxon>
        <taxon>Basidiomycota</taxon>
        <taxon>Agaricomycotina</taxon>
        <taxon>Agaricomycetes</taxon>
        <taxon>Agaricomycetidae</taxon>
        <taxon>Agaricales</taxon>
        <taxon>Agaricineae</taxon>
        <taxon>Hydnangiaceae</taxon>
        <taxon>Laccaria</taxon>
    </lineage>
</organism>
<dbReference type="OrthoDB" id="3687641at2759"/>
<feature type="region of interest" description="Disordered" evidence="3">
    <location>
        <begin position="1"/>
        <end position="31"/>
    </location>
</feature>
<reference evidence="5 6" key="1">
    <citation type="submission" date="2014-04" db="EMBL/GenBank/DDBJ databases">
        <authorList>
            <consortium name="DOE Joint Genome Institute"/>
            <person name="Kuo A."/>
            <person name="Kohler A."/>
            <person name="Nagy L.G."/>
            <person name="Floudas D."/>
            <person name="Copeland A."/>
            <person name="Barry K.W."/>
            <person name="Cichocki N."/>
            <person name="Veneault-Fourrey C."/>
            <person name="LaButti K."/>
            <person name="Lindquist E.A."/>
            <person name="Lipzen A."/>
            <person name="Lundell T."/>
            <person name="Morin E."/>
            <person name="Murat C."/>
            <person name="Sun H."/>
            <person name="Tunlid A."/>
            <person name="Henrissat B."/>
            <person name="Grigoriev I.V."/>
            <person name="Hibbett D.S."/>
            <person name="Martin F."/>
            <person name="Nordberg H.P."/>
            <person name="Cantor M.N."/>
            <person name="Hua S.X."/>
        </authorList>
    </citation>
    <scope>NUCLEOTIDE SEQUENCE [LARGE SCALE GENOMIC DNA]</scope>
    <source>
        <strain evidence="5 6">LaAM-08-1</strain>
    </source>
</reference>
<evidence type="ECO:0000256" key="3">
    <source>
        <dbReference type="SAM" id="MobiDB-lite"/>
    </source>
</evidence>
<evidence type="ECO:0008006" key="7">
    <source>
        <dbReference type="Google" id="ProtNLM"/>
    </source>
</evidence>
<keyword evidence="4" id="KW-0812">Transmembrane</keyword>
<feature type="transmembrane region" description="Helical" evidence="4">
    <location>
        <begin position="48"/>
        <end position="65"/>
    </location>
</feature>
<evidence type="ECO:0000256" key="4">
    <source>
        <dbReference type="SAM" id="Phobius"/>
    </source>
</evidence>
<evidence type="ECO:0000256" key="1">
    <source>
        <dbReference type="ARBA" id="ARBA00004685"/>
    </source>
</evidence>
<dbReference type="EMBL" id="KN838672">
    <property type="protein sequence ID" value="KIJ98289.1"/>
    <property type="molecule type" value="Genomic_DNA"/>
</dbReference>
<accession>A0A0C9WML6</accession>
<reference evidence="6" key="2">
    <citation type="submission" date="2015-01" db="EMBL/GenBank/DDBJ databases">
        <title>Evolutionary Origins and Diversification of the Mycorrhizal Mutualists.</title>
        <authorList>
            <consortium name="DOE Joint Genome Institute"/>
            <consortium name="Mycorrhizal Genomics Consortium"/>
            <person name="Kohler A."/>
            <person name="Kuo A."/>
            <person name="Nagy L.G."/>
            <person name="Floudas D."/>
            <person name="Copeland A."/>
            <person name="Barry K.W."/>
            <person name="Cichocki N."/>
            <person name="Veneault-Fourrey C."/>
            <person name="LaButti K."/>
            <person name="Lindquist E.A."/>
            <person name="Lipzen A."/>
            <person name="Lundell T."/>
            <person name="Morin E."/>
            <person name="Murat C."/>
            <person name="Riley R."/>
            <person name="Ohm R."/>
            <person name="Sun H."/>
            <person name="Tunlid A."/>
            <person name="Henrissat B."/>
            <person name="Grigoriev I.V."/>
            <person name="Hibbett D.S."/>
            <person name="Martin F."/>
        </authorList>
    </citation>
    <scope>NUCLEOTIDE SEQUENCE [LARGE SCALE GENOMIC DNA]</scope>
    <source>
        <strain evidence="6">LaAM-08-1</strain>
    </source>
</reference>
<sequence length="268" mass="30483">MGNESAKYLPLTSPLLPPDDSEACEQGSYGVDRSKNNTRHILATREKILIIIIVLQTIALIVAMYNRGRGSSAIPCRCPSTDGMLLYSPAQSAVEYEIKSFTPGREHKTIYQGASKEVDRAWGELYNHTILKIPKSEAALLPNKTYPIKHEPGYYLAGLDVFHQLHCLNNIRRALHHDYYANDTDLDEEHVSHCVDTIRQSLMCSADISVNVWQWSDSYKAVVGYSTQAHTCRNFDKLRDWAREHRIHEWIDPLEYVEDDLPTPAIIS</sequence>
<evidence type="ECO:0000313" key="5">
    <source>
        <dbReference type="EMBL" id="KIJ98289.1"/>
    </source>
</evidence>
<dbReference type="GO" id="GO:0043386">
    <property type="term" value="P:mycotoxin biosynthetic process"/>
    <property type="evidence" value="ECO:0007669"/>
    <property type="project" value="InterPro"/>
</dbReference>
<dbReference type="InterPro" id="IPR021765">
    <property type="entry name" value="UstYa-like"/>
</dbReference>
<dbReference type="STRING" id="1095629.A0A0C9WML6"/>
<evidence type="ECO:0000313" key="6">
    <source>
        <dbReference type="Proteomes" id="UP000054477"/>
    </source>
</evidence>
<dbReference type="Pfam" id="PF11807">
    <property type="entry name" value="UstYa"/>
    <property type="match status" value="1"/>
</dbReference>